<evidence type="ECO:0000256" key="3">
    <source>
        <dbReference type="ARBA" id="ARBA00022475"/>
    </source>
</evidence>
<comment type="subunit">
    <text evidence="9">The complex comprises the extracytoplasmic solute receptor protein and the two transmembrane proteins.</text>
</comment>
<dbReference type="RefSeq" id="WP_101263858.1">
    <property type="nucleotide sequence ID" value="NZ_NWTK01000001.1"/>
</dbReference>
<proteinExistence type="inferred from homology"/>
<comment type="similarity">
    <text evidence="8 9">Belongs to the TRAP transporter small permease family.</text>
</comment>
<comment type="caution">
    <text evidence="11">The sequence shown here is derived from an EMBL/GenBank/DDBJ whole genome shotgun (WGS) entry which is preliminary data.</text>
</comment>
<dbReference type="EMBL" id="NWTK01000001">
    <property type="protein sequence ID" value="PKR55865.1"/>
    <property type="molecule type" value="Genomic_DNA"/>
</dbReference>
<keyword evidence="7 9" id="KW-0472">Membrane</keyword>
<evidence type="ECO:0000256" key="6">
    <source>
        <dbReference type="ARBA" id="ARBA00022989"/>
    </source>
</evidence>
<feature type="transmembrane region" description="Helical" evidence="9">
    <location>
        <begin position="173"/>
        <end position="194"/>
    </location>
</feature>
<evidence type="ECO:0000259" key="10">
    <source>
        <dbReference type="Pfam" id="PF04290"/>
    </source>
</evidence>
<dbReference type="OrthoDB" id="4250245at2"/>
<keyword evidence="3" id="KW-1003">Cell membrane</keyword>
<dbReference type="InterPro" id="IPR055348">
    <property type="entry name" value="DctQ"/>
</dbReference>
<keyword evidence="6 9" id="KW-1133">Transmembrane helix</keyword>
<keyword evidence="5 9" id="KW-0812">Transmembrane</keyword>
<dbReference type="GO" id="GO:0005886">
    <property type="term" value="C:plasma membrane"/>
    <property type="evidence" value="ECO:0007669"/>
    <property type="project" value="UniProtKB-SubCell"/>
</dbReference>
<feature type="transmembrane region" description="Helical" evidence="9">
    <location>
        <begin position="48"/>
        <end position="70"/>
    </location>
</feature>
<feature type="domain" description="Tripartite ATP-independent periplasmic transporters DctQ component" evidence="10">
    <location>
        <begin position="57"/>
        <end position="181"/>
    </location>
</feature>
<evidence type="ECO:0000256" key="9">
    <source>
        <dbReference type="RuleBase" id="RU369079"/>
    </source>
</evidence>
<evidence type="ECO:0000256" key="7">
    <source>
        <dbReference type="ARBA" id="ARBA00023136"/>
    </source>
</evidence>
<reference evidence="11 12" key="1">
    <citation type="submission" date="2017-09" db="EMBL/GenBank/DDBJ databases">
        <title>Biodiversity and function of Thalassospira species in the particle-attached aromatic-hydrocarbon-degrading consortia from the surface seawater of the South China Sea.</title>
        <authorList>
            <person name="Dong C."/>
            <person name="Liu R."/>
            <person name="Shao Z."/>
        </authorList>
    </citation>
    <scope>NUCLEOTIDE SEQUENCE [LARGE SCALE GENOMIC DNA]</scope>
    <source>
        <strain evidence="11 12">CSC1P2</strain>
    </source>
</reference>
<keyword evidence="4 9" id="KW-0997">Cell inner membrane</keyword>
<evidence type="ECO:0000256" key="5">
    <source>
        <dbReference type="ARBA" id="ARBA00022692"/>
    </source>
</evidence>
<dbReference type="PANTHER" id="PTHR35011">
    <property type="entry name" value="2,3-DIKETO-L-GULONATE TRAP TRANSPORTER SMALL PERMEASE PROTEIN YIAM"/>
    <property type="match status" value="1"/>
</dbReference>
<dbReference type="PANTHER" id="PTHR35011:SF2">
    <property type="entry name" value="2,3-DIKETO-L-GULONATE TRAP TRANSPORTER SMALL PERMEASE PROTEIN YIAM"/>
    <property type="match status" value="1"/>
</dbReference>
<dbReference type="GO" id="GO:0015740">
    <property type="term" value="P:C4-dicarboxylate transport"/>
    <property type="evidence" value="ECO:0007669"/>
    <property type="project" value="TreeGrafter"/>
</dbReference>
<dbReference type="GO" id="GO:0022857">
    <property type="term" value="F:transmembrane transporter activity"/>
    <property type="evidence" value="ECO:0007669"/>
    <property type="project" value="UniProtKB-UniRule"/>
</dbReference>
<accession>A0A2N3KZ71</accession>
<dbReference type="AlphaFoldDB" id="A0A2N3KZ71"/>
<gene>
    <name evidence="11" type="ORF">COO20_01180</name>
</gene>
<evidence type="ECO:0000256" key="2">
    <source>
        <dbReference type="ARBA" id="ARBA00022448"/>
    </source>
</evidence>
<comment type="subcellular location">
    <subcellularLocation>
        <location evidence="1 9">Cell inner membrane</location>
        <topology evidence="1 9">Multi-pass membrane protein</topology>
    </subcellularLocation>
</comment>
<dbReference type="InterPro" id="IPR007387">
    <property type="entry name" value="TRAP_DctQ"/>
</dbReference>
<protein>
    <recommendedName>
        <fullName evidence="9">TRAP transporter small permease protein</fullName>
    </recommendedName>
</protein>
<dbReference type="Proteomes" id="UP000233597">
    <property type="component" value="Unassembled WGS sequence"/>
</dbReference>
<evidence type="ECO:0000256" key="1">
    <source>
        <dbReference type="ARBA" id="ARBA00004429"/>
    </source>
</evidence>
<organism evidence="11 12">
    <name type="scientific">Thalassospira marina</name>
    <dbReference type="NCBI Taxonomy" id="2048283"/>
    <lineage>
        <taxon>Bacteria</taxon>
        <taxon>Pseudomonadati</taxon>
        <taxon>Pseudomonadota</taxon>
        <taxon>Alphaproteobacteria</taxon>
        <taxon>Rhodospirillales</taxon>
        <taxon>Thalassospiraceae</taxon>
        <taxon>Thalassospira</taxon>
    </lineage>
</organism>
<evidence type="ECO:0000256" key="4">
    <source>
        <dbReference type="ARBA" id="ARBA00022519"/>
    </source>
</evidence>
<evidence type="ECO:0000256" key="8">
    <source>
        <dbReference type="ARBA" id="ARBA00038436"/>
    </source>
</evidence>
<feature type="transmembrane region" description="Helical" evidence="9">
    <location>
        <begin position="119"/>
        <end position="143"/>
    </location>
</feature>
<keyword evidence="2 9" id="KW-0813">Transport</keyword>
<feature type="transmembrane region" description="Helical" evidence="9">
    <location>
        <begin position="76"/>
        <end position="98"/>
    </location>
</feature>
<evidence type="ECO:0000313" key="12">
    <source>
        <dbReference type="Proteomes" id="UP000233597"/>
    </source>
</evidence>
<evidence type="ECO:0000313" key="11">
    <source>
        <dbReference type="EMBL" id="PKR55865.1"/>
    </source>
</evidence>
<sequence>MTDTPHSDPHAPLGTSEGDVAELIDDNRAVLPPESGVFGRGVNHLGTIFAIGFLCSMAALIFEICMRHIFDAPTIWAHETTTFLCGMGFVFAGLFCASRNQHIRVVIIYDMVGPKARRILNIVISLICALSTGFFSFAAWLMVKKAAFAPTGGIRLETSGSAWNPPFPAILKIFMLVIMVALTVQFLILAYNYFRQKPYISASEAPARR</sequence>
<comment type="function">
    <text evidence="9">Part of the tripartite ATP-independent periplasmic (TRAP) transport system.</text>
</comment>
<name>A0A2N3KZ71_9PROT</name>
<dbReference type="Pfam" id="PF04290">
    <property type="entry name" value="DctQ"/>
    <property type="match status" value="1"/>
</dbReference>